<proteinExistence type="predicted"/>
<protein>
    <submittedName>
        <fullName evidence="2">Uncharacterized protein</fullName>
    </submittedName>
</protein>
<dbReference type="AlphaFoldDB" id="A0A9D7SZJ7"/>
<sequence length="149" mass="16561">MPILLSAVFVFIASSLIHMVLGYHASDFKKLPDEDKAMDTIRGLNIPPGQYAMPKPSSMKDVRTDAFKAKMEKGPVMFMHVRKTGMGMTKNLIQWFVYCIVVSIFSAYIGSHTLSPDAAYLTVHRVVGCTAFMGYGLALFQDAIWDSKS</sequence>
<evidence type="ECO:0000313" key="2">
    <source>
        <dbReference type="EMBL" id="MBK9985201.1"/>
    </source>
</evidence>
<organism evidence="2 3">
    <name type="scientific">Candidatus Opimibacter skivensis</name>
    <dbReference type="NCBI Taxonomy" id="2982028"/>
    <lineage>
        <taxon>Bacteria</taxon>
        <taxon>Pseudomonadati</taxon>
        <taxon>Bacteroidota</taxon>
        <taxon>Saprospiria</taxon>
        <taxon>Saprospirales</taxon>
        <taxon>Saprospiraceae</taxon>
        <taxon>Candidatus Opimibacter</taxon>
    </lineage>
</organism>
<keyword evidence="1" id="KW-0472">Membrane</keyword>
<keyword evidence="1" id="KW-1133">Transmembrane helix</keyword>
<reference evidence="2 3" key="1">
    <citation type="submission" date="2020-10" db="EMBL/GenBank/DDBJ databases">
        <title>Connecting structure to function with the recovery of over 1000 high-quality activated sludge metagenome-assembled genomes encoding full-length rRNA genes using long-read sequencing.</title>
        <authorList>
            <person name="Singleton C.M."/>
            <person name="Petriglieri F."/>
            <person name="Kristensen J.M."/>
            <person name="Kirkegaard R.H."/>
            <person name="Michaelsen T.Y."/>
            <person name="Andersen M.H."/>
            <person name="Karst S.M."/>
            <person name="Dueholm M.S."/>
            <person name="Nielsen P.H."/>
            <person name="Albertsen M."/>
        </authorList>
    </citation>
    <scope>NUCLEOTIDE SEQUENCE [LARGE SCALE GENOMIC DNA]</scope>
    <source>
        <strain evidence="2">Ribe_18-Q3-R11-54_MAXAC.273</strain>
    </source>
</reference>
<gene>
    <name evidence="2" type="ORF">IPP15_23085</name>
</gene>
<name>A0A9D7SZJ7_9BACT</name>
<feature type="transmembrane region" description="Helical" evidence="1">
    <location>
        <begin position="92"/>
        <end position="111"/>
    </location>
</feature>
<evidence type="ECO:0000313" key="3">
    <source>
        <dbReference type="Proteomes" id="UP000808337"/>
    </source>
</evidence>
<evidence type="ECO:0000256" key="1">
    <source>
        <dbReference type="SAM" id="Phobius"/>
    </source>
</evidence>
<comment type="caution">
    <text evidence="2">The sequence shown here is derived from an EMBL/GenBank/DDBJ whole genome shotgun (WGS) entry which is preliminary data.</text>
</comment>
<accession>A0A9D7SZJ7</accession>
<keyword evidence="1" id="KW-0812">Transmembrane</keyword>
<dbReference type="EMBL" id="JADKGY010000033">
    <property type="protein sequence ID" value="MBK9985201.1"/>
    <property type="molecule type" value="Genomic_DNA"/>
</dbReference>
<dbReference type="Proteomes" id="UP000808337">
    <property type="component" value="Unassembled WGS sequence"/>
</dbReference>
<feature type="transmembrane region" description="Helical" evidence="1">
    <location>
        <begin position="118"/>
        <end position="140"/>
    </location>
</feature>